<evidence type="ECO:0000313" key="2">
    <source>
        <dbReference type="EMBL" id="UZW75773.1"/>
    </source>
</evidence>
<reference evidence="2" key="1">
    <citation type="submission" date="2022-07" db="EMBL/GenBank/DDBJ databases">
        <title>Alkalimarinus sp. nov., isolated from gut of a Alitta virens.</title>
        <authorList>
            <person name="Yang A.I."/>
            <person name="Shin N.-R."/>
        </authorList>
    </citation>
    <scope>NUCLEOTIDE SEQUENCE</scope>
    <source>
        <strain evidence="2">FA028</strain>
    </source>
</reference>
<keyword evidence="3" id="KW-1185">Reference proteome</keyword>
<dbReference type="KEGG" id="asem:NNL22_04070"/>
<organism evidence="2 3">
    <name type="scientific">Alkalimarinus sediminis</name>
    <dbReference type="NCBI Taxonomy" id="1632866"/>
    <lineage>
        <taxon>Bacteria</taxon>
        <taxon>Pseudomonadati</taxon>
        <taxon>Pseudomonadota</taxon>
        <taxon>Gammaproteobacteria</taxon>
        <taxon>Alteromonadales</taxon>
        <taxon>Alteromonadaceae</taxon>
        <taxon>Alkalimarinus</taxon>
    </lineage>
</organism>
<accession>A0A9E8KPX6</accession>
<sequence>MQVRKNEATKSWFRCDRFIQVGREWFYMTREGSQVGPFNSKTEAANDLYWYALFAQKGKFCGSGTAAREMSRIKGW</sequence>
<dbReference type="AlphaFoldDB" id="A0A9E8KPX6"/>
<dbReference type="RefSeq" id="WP_251810404.1">
    <property type="nucleotide sequence ID" value="NZ_CP101527.1"/>
</dbReference>
<dbReference type="Proteomes" id="UP001164472">
    <property type="component" value="Chromosome"/>
</dbReference>
<name>A0A9E8KPX6_9ALTE</name>
<dbReference type="EMBL" id="CP101527">
    <property type="protein sequence ID" value="UZW75773.1"/>
    <property type="molecule type" value="Genomic_DNA"/>
</dbReference>
<evidence type="ECO:0000313" key="3">
    <source>
        <dbReference type="Proteomes" id="UP001164472"/>
    </source>
</evidence>
<proteinExistence type="predicted"/>
<gene>
    <name evidence="2" type="ORF">NNL22_04070</name>
</gene>
<evidence type="ECO:0000259" key="1">
    <source>
        <dbReference type="Pfam" id="PF19837"/>
    </source>
</evidence>
<dbReference type="Pfam" id="PF19837">
    <property type="entry name" value="DUF6316"/>
    <property type="match status" value="1"/>
</dbReference>
<protein>
    <submittedName>
        <fullName evidence="2">DUF6316 family protein</fullName>
    </submittedName>
</protein>
<feature type="domain" description="DUF6316" evidence="1">
    <location>
        <begin position="4"/>
        <end position="51"/>
    </location>
</feature>
<dbReference type="InterPro" id="IPR045630">
    <property type="entry name" value="DUF6316"/>
</dbReference>